<dbReference type="PRINTS" id="PR00113">
    <property type="entry name" value="ALKPHPHTASE"/>
</dbReference>
<dbReference type="Gene3D" id="3.40.720.10">
    <property type="entry name" value="Alkaline Phosphatase, subunit A"/>
    <property type="match status" value="1"/>
</dbReference>
<evidence type="ECO:0000256" key="4">
    <source>
        <dbReference type="RuleBase" id="RU003946"/>
    </source>
</evidence>
<evidence type="ECO:0000256" key="1">
    <source>
        <dbReference type="ARBA" id="ARBA00022553"/>
    </source>
</evidence>
<dbReference type="EC" id="3.1.3.1" evidence="5"/>
<evidence type="ECO:0000313" key="5">
    <source>
        <dbReference type="EMBL" id="SUE34996.1"/>
    </source>
</evidence>
<dbReference type="PANTHER" id="PTHR11596:SF5">
    <property type="entry name" value="ALKALINE PHOSPHATASE"/>
    <property type="match status" value="1"/>
</dbReference>
<sequence length="441" mass="47309">MKKTLFLLLFLAGLVCRAGERPKYIFYFIGDGMGHNALSLTEACLASEQGDDVGFGALHFTRFPVVGFATTWCANRRMTDSAAAGTALASGQKTSVGTIGMNAERTEPVQSVAVAAKEQGMRTGVATSVSIDHATPASFYAHQPTRNMYYEIAMDAPQTGLDLYAGSGFLKPEPKRHVSLYDALDKAGYRITRGDNEIAGRRAVLMQEEGADPANLPLAIDRRPGDLTLPAVTRRSIDFLMKDGGARKGFFLMVEGGQIDWAAHSNDAAALVQEVRDFDSAICVALGFWREHPDETLIVVTADHETGGLALGRDNLGYDTYFGLLAAQKCSKGVLKAAIEAAPDWETVKKLLGEKMGFGTLIAVTPEEWTELEETHVKNAGKTADLAVDILARHAGTGWTTGSHTATYVPVFAIGASSEIFGGRLDNTQIADGLRKLIGAE</sequence>
<proteinExistence type="inferred from homology"/>
<feature type="binding site" evidence="3">
    <location>
        <position position="133"/>
    </location>
    <ligand>
        <name>Mg(2+)</name>
        <dbReference type="ChEBI" id="CHEBI:18420"/>
    </ligand>
</feature>
<evidence type="ECO:0000313" key="6">
    <source>
        <dbReference type="Proteomes" id="UP000255233"/>
    </source>
</evidence>
<organism evidence="5 6">
    <name type="scientific">Rikenella microfusus</name>
    <dbReference type="NCBI Taxonomy" id="28139"/>
    <lineage>
        <taxon>Bacteria</taxon>
        <taxon>Pseudomonadati</taxon>
        <taxon>Bacteroidota</taxon>
        <taxon>Bacteroidia</taxon>
        <taxon>Bacteroidales</taxon>
        <taxon>Rikenellaceae</taxon>
        <taxon>Rikenella</taxon>
    </lineage>
</organism>
<feature type="binding site" evidence="3">
    <location>
        <position position="260"/>
    </location>
    <ligand>
        <name>Zn(2+)</name>
        <dbReference type="ChEBI" id="CHEBI:29105"/>
        <label>2</label>
    </ligand>
</feature>
<feature type="binding site" evidence="3">
    <location>
        <position position="304"/>
    </location>
    <ligand>
        <name>Zn(2+)</name>
        <dbReference type="ChEBI" id="CHEBI:29105"/>
        <label>2</label>
    </ligand>
</feature>
<keyword evidence="1" id="KW-0597">Phosphoprotein</keyword>
<feature type="binding site" evidence="3">
    <location>
        <position position="255"/>
    </location>
    <ligand>
        <name>Mg(2+)</name>
        <dbReference type="ChEBI" id="CHEBI:18420"/>
    </ligand>
</feature>
<dbReference type="GO" id="GO:0046872">
    <property type="term" value="F:metal ion binding"/>
    <property type="evidence" value="ECO:0007669"/>
    <property type="project" value="UniProtKB-KW"/>
</dbReference>
<feature type="active site" description="Phosphoserine intermediate" evidence="2">
    <location>
        <position position="81"/>
    </location>
</feature>
<keyword evidence="6" id="KW-1185">Reference proteome</keyword>
<dbReference type="Proteomes" id="UP000255233">
    <property type="component" value="Unassembled WGS sequence"/>
</dbReference>
<keyword evidence="3" id="KW-0862">Zinc</keyword>
<feature type="binding site" evidence="3">
    <location>
        <position position="264"/>
    </location>
    <ligand>
        <name>Zn(2+)</name>
        <dbReference type="ChEBI" id="CHEBI:29105"/>
        <label>2</label>
    </ligand>
</feature>
<keyword evidence="3" id="KW-0479">Metal-binding</keyword>
<dbReference type="OrthoDB" id="9794455at2"/>
<dbReference type="GO" id="GO:0004035">
    <property type="term" value="F:alkaline phosphatase activity"/>
    <property type="evidence" value="ECO:0007669"/>
    <property type="project" value="UniProtKB-EC"/>
</dbReference>
<dbReference type="STRING" id="880526.GCA_000427365_01581"/>
<dbReference type="InterPro" id="IPR017850">
    <property type="entry name" value="Alkaline_phosphatase_core_sf"/>
</dbReference>
<dbReference type="SUPFAM" id="SSF53649">
    <property type="entry name" value="Alkaline phosphatase-like"/>
    <property type="match status" value="1"/>
</dbReference>
<evidence type="ECO:0000256" key="3">
    <source>
        <dbReference type="PIRSR" id="PIRSR601952-2"/>
    </source>
</evidence>
<reference evidence="5 6" key="1">
    <citation type="submission" date="2018-06" db="EMBL/GenBank/DDBJ databases">
        <authorList>
            <consortium name="Pathogen Informatics"/>
            <person name="Doyle S."/>
        </authorList>
    </citation>
    <scope>NUCLEOTIDE SEQUENCE [LARGE SCALE GENOMIC DNA]</scope>
    <source>
        <strain evidence="5 6">NCTC11190</strain>
    </source>
</reference>
<dbReference type="CDD" id="cd16012">
    <property type="entry name" value="ALP"/>
    <property type="match status" value="1"/>
</dbReference>
<gene>
    <name evidence="5" type="primary">phoB</name>
    <name evidence="5" type="ORF">NCTC11190_02238</name>
</gene>
<comment type="cofactor">
    <cofactor evidence="3">
        <name>Mg(2+)</name>
        <dbReference type="ChEBI" id="CHEBI:18420"/>
    </cofactor>
    <text evidence="3">Binds 1 Mg(2+) ion.</text>
</comment>
<feature type="binding site" evidence="3">
    <location>
        <position position="31"/>
    </location>
    <ligand>
        <name>Zn(2+)</name>
        <dbReference type="ChEBI" id="CHEBI:29105"/>
        <label>2</label>
    </ligand>
</feature>
<dbReference type="RefSeq" id="WP_027291238.1">
    <property type="nucleotide sequence ID" value="NZ_UGVL01000001.1"/>
</dbReference>
<feature type="binding site" evidence="3">
    <location>
        <position position="31"/>
    </location>
    <ligand>
        <name>Mg(2+)</name>
        <dbReference type="ChEBI" id="CHEBI:18420"/>
    </ligand>
</feature>
<dbReference type="InterPro" id="IPR001952">
    <property type="entry name" value="Alkaline_phosphatase"/>
</dbReference>
<dbReference type="AlphaFoldDB" id="A0A379MUC9"/>
<feature type="binding site" evidence="3">
    <location>
        <position position="303"/>
    </location>
    <ligand>
        <name>Zn(2+)</name>
        <dbReference type="ChEBI" id="CHEBI:29105"/>
        <label>2</label>
    </ligand>
</feature>
<name>A0A379MUC9_9BACT</name>
<comment type="cofactor">
    <cofactor evidence="3">
        <name>Zn(2+)</name>
        <dbReference type="ChEBI" id="CHEBI:29105"/>
    </cofactor>
    <text evidence="3">Binds 2 Zn(2+) ions.</text>
</comment>
<dbReference type="EMBL" id="UGVL01000001">
    <property type="protein sequence ID" value="SUE34996.1"/>
    <property type="molecule type" value="Genomic_DNA"/>
</dbReference>
<keyword evidence="3" id="KW-0460">Magnesium</keyword>
<dbReference type="SMART" id="SM00098">
    <property type="entry name" value="alkPPc"/>
    <property type="match status" value="1"/>
</dbReference>
<comment type="similarity">
    <text evidence="4">Belongs to the alkaline phosphatase family.</text>
</comment>
<feature type="binding site" evidence="3">
    <location>
        <position position="404"/>
    </location>
    <ligand>
        <name>Zn(2+)</name>
        <dbReference type="ChEBI" id="CHEBI:29105"/>
        <label>2</label>
    </ligand>
</feature>
<protein>
    <submittedName>
        <fullName evidence="5">Alkaline phosphatase 3</fullName>
        <ecNumber evidence="5">3.1.3.1</ecNumber>
    </submittedName>
</protein>
<dbReference type="Pfam" id="PF00245">
    <property type="entry name" value="Alk_phosphatase"/>
    <property type="match status" value="2"/>
</dbReference>
<feature type="binding site" evidence="3">
    <location>
        <position position="135"/>
    </location>
    <ligand>
        <name>Mg(2+)</name>
        <dbReference type="ChEBI" id="CHEBI:18420"/>
    </ligand>
</feature>
<accession>A0A379MUC9</accession>
<dbReference type="PANTHER" id="PTHR11596">
    <property type="entry name" value="ALKALINE PHOSPHATASE"/>
    <property type="match status" value="1"/>
</dbReference>
<keyword evidence="5" id="KW-0378">Hydrolase</keyword>
<dbReference type="Gene3D" id="1.10.60.40">
    <property type="match status" value="1"/>
</dbReference>
<evidence type="ECO:0000256" key="2">
    <source>
        <dbReference type="PIRSR" id="PIRSR601952-1"/>
    </source>
</evidence>